<protein>
    <submittedName>
        <fullName evidence="1">Uncharacterized protein</fullName>
    </submittedName>
</protein>
<name>A0A3A8HJM3_9BACT</name>
<proteinExistence type="predicted"/>
<keyword evidence="2" id="KW-1185">Reference proteome</keyword>
<accession>A0A3A8HJM3</accession>
<organism evidence="1 2">
    <name type="scientific">Corallococcus terminator</name>
    <dbReference type="NCBI Taxonomy" id="2316733"/>
    <lineage>
        <taxon>Bacteria</taxon>
        <taxon>Pseudomonadati</taxon>
        <taxon>Myxococcota</taxon>
        <taxon>Myxococcia</taxon>
        <taxon>Myxococcales</taxon>
        <taxon>Cystobacterineae</taxon>
        <taxon>Myxococcaceae</taxon>
        <taxon>Corallococcus</taxon>
    </lineage>
</organism>
<sequence>MQGRRFTSPVEALRNLSLSLARLAASEAASGAVHGSADGLRKELPEFDGQLRALLEDALTVLGRLAHEAAERERVTPTVAAHSLAGAAMAGALEALSREWNEGGLPLHAFTVRLNHLFDEALLFAHSRTDEIRKPGERAQAMARGMVKAATEQLHASVPVLMEDARALAPLGEEVASRVGR</sequence>
<dbReference type="Proteomes" id="UP000268094">
    <property type="component" value="Unassembled WGS sequence"/>
</dbReference>
<comment type="caution">
    <text evidence="1">The sequence shown here is derived from an EMBL/GenBank/DDBJ whole genome shotgun (WGS) entry which is preliminary data.</text>
</comment>
<dbReference type="EMBL" id="RAVZ01000514">
    <property type="protein sequence ID" value="RKG71582.1"/>
    <property type="molecule type" value="Genomic_DNA"/>
</dbReference>
<reference evidence="2" key="1">
    <citation type="submission" date="2018-09" db="EMBL/GenBank/DDBJ databases">
        <authorList>
            <person name="Livingstone P.G."/>
            <person name="Whitworth D.E."/>
        </authorList>
    </citation>
    <scope>NUCLEOTIDE SEQUENCE [LARGE SCALE GENOMIC DNA]</scope>
    <source>
        <strain evidence="2">CA054A</strain>
    </source>
</reference>
<evidence type="ECO:0000313" key="2">
    <source>
        <dbReference type="Proteomes" id="UP000268094"/>
    </source>
</evidence>
<evidence type="ECO:0000313" key="1">
    <source>
        <dbReference type="EMBL" id="RKG71582.1"/>
    </source>
</evidence>
<gene>
    <name evidence="1" type="ORF">D7V88_39220</name>
</gene>
<feature type="non-terminal residue" evidence="1">
    <location>
        <position position="181"/>
    </location>
</feature>
<dbReference type="AlphaFoldDB" id="A0A3A8HJM3"/>